<protein>
    <submittedName>
        <fullName evidence="6">Uncharacterized protein</fullName>
    </submittedName>
</protein>
<evidence type="ECO:0000313" key="7">
    <source>
        <dbReference type="Proteomes" id="UP000192566"/>
    </source>
</evidence>
<keyword evidence="7" id="KW-1185">Reference proteome</keyword>
<dbReference type="PANTHER" id="PTHR37042:SF4">
    <property type="entry name" value="OUTER MEMBRANE PROTEIN RV1973"/>
    <property type="match status" value="1"/>
</dbReference>
<feature type="compositionally biased region" description="Acidic residues" evidence="4">
    <location>
        <begin position="56"/>
        <end position="77"/>
    </location>
</feature>
<evidence type="ECO:0000256" key="4">
    <source>
        <dbReference type="SAM" id="MobiDB-lite"/>
    </source>
</evidence>
<organism evidence="6 7">
    <name type="scientific">Mycobacterium heidelbergense</name>
    <dbReference type="NCBI Taxonomy" id="53376"/>
    <lineage>
        <taxon>Bacteria</taxon>
        <taxon>Bacillati</taxon>
        <taxon>Actinomycetota</taxon>
        <taxon>Actinomycetes</taxon>
        <taxon>Mycobacteriales</taxon>
        <taxon>Mycobacteriaceae</taxon>
        <taxon>Mycobacterium</taxon>
        <taxon>Mycobacterium simiae complex</taxon>
    </lineage>
</organism>
<proteinExistence type="predicted"/>
<evidence type="ECO:0000256" key="1">
    <source>
        <dbReference type="ARBA" id="ARBA00004370"/>
    </source>
</evidence>
<dbReference type="OrthoDB" id="4774723at2"/>
<accession>A0A1X0D4T6</accession>
<keyword evidence="5" id="KW-0812">Transmembrane</keyword>
<feature type="coiled-coil region" evidence="3">
    <location>
        <begin position="9"/>
        <end position="45"/>
    </location>
</feature>
<comment type="caution">
    <text evidence="6">The sequence shown here is derived from an EMBL/GenBank/DDBJ whole genome shotgun (WGS) entry which is preliminary data.</text>
</comment>
<feature type="region of interest" description="Disordered" evidence="4">
    <location>
        <begin position="50"/>
        <end position="77"/>
    </location>
</feature>
<keyword evidence="2 5" id="KW-0472">Membrane</keyword>
<name>A0A1X0D4T6_MYCHE</name>
<dbReference type="STRING" id="53376.BST25_22765"/>
<evidence type="ECO:0000256" key="2">
    <source>
        <dbReference type="ARBA" id="ARBA00023136"/>
    </source>
</evidence>
<keyword evidence="3" id="KW-0175">Coiled coil</keyword>
<feature type="transmembrane region" description="Helical" evidence="5">
    <location>
        <begin position="102"/>
        <end position="127"/>
    </location>
</feature>
<reference evidence="6 7" key="1">
    <citation type="submission" date="2017-02" db="EMBL/GenBank/DDBJ databases">
        <title>The new phylogeny of genus Mycobacterium.</title>
        <authorList>
            <person name="Tortoli E."/>
            <person name="Trovato A."/>
            <person name="Cirillo D.M."/>
        </authorList>
    </citation>
    <scope>NUCLEOTIDE SEQUENCE [LARGE SCALE GENOMIC DNA]</scope>
    <source>
        <strain evidence="6 7">DSM 44471</strain>
    </source>
</reference>
<comment type="subcellular location">
    <subcellularLocation>
        <location evidence="1">Membrane</location>
    </subcellularLocation>
</comment>
<dbReference type="RefSeq" id="WP_083077524.1">
    <property type="nucleotide sequence ID" value="NZ_AP022615.1"/>
</dbReference>
<dbReference type="PANTHER" id="PTHR37042">
    <property type="entry name" value="OUTER MEMBRANE PROTEIN RV1973"/>
    <property type="match status" value="1"/>
</dbReference>
<evidence type="ECO:0000256" key="5">
    <source>
        <dbReference type="SAM" id="Phobius"/>
    </source>
</evidence>
<sequence>MAETNEPSEADARALLEEAEAEAAAAEAVAAAAQARARAARARREALGLPDPAEYYADEGAEGAQDAEEGEDGEDYYDEDYDESAAEYYEEPVAERAGWRRWVPAIAVVVAIALSCVFVGVSAYMALQHRDTTKHRQREAAFVAGAKQGTLNLISLDFNKAKEDVQRVIDNSTGQFKDDFQQRANDFISVVTQSKAVTEGTVNAAALESMNGDSAVVLVSATSQITNSPPGKDEPPRIWRLRVTVAEAGGQYKMSKVEYVP</sequence>
<evidence type="ECO:0000313" key="6">
    <source>
        <dbReference type="EMBL" id="ORA67375.1"/>
    </source>
</evidence>
<dbReference type="Proteomes" id="UP000192566">
    <property type="component" value="Unassembled WGS sequence"/>
</dbReference>
<keyword evidence="5" id="KW-1133">Transmembrane helix</keyword>
<evidence type="ECO:0000256" key="3">
    <source>
        <dbReference type="SAM" id="Coils"/>
    </source>
</evidence>
<gene>
    <name evidence="6" type="ORF">BST25_22765</name>
</gene>
<dbReference type="GO" id="GO:0016020">
    <property type="term" value="C:membrane"/>
    <property type="evidence" value="ECO:0007669"/>
    <property type="project" value="UniProtKB-SubCell"/>
</dbReference>
<dbReference type="AlphaFoldDB" id="A0A1X0D4T6"/>
<dbReference type="EMBL" id="MVHR01000063">
    <property type="protein sequence ID" value="ORA67375.1"/>
    <property type="molecule type" value="Genomic_DNA"/>
</dbReference>